<dbReference type="InterPro" id="IPR011009">
    <property type="entry name" value="Kinase-like_dom_sf"/>
</dbReference>
<dbReference type="InterPro" id="IPR000719">
    <property type="entry name" value="Prot_kinase_dom"/>
</dbReference>
<dbReference type="GO" id="GO:0019901">
    <property type="term" value="F:protein kinase binding"/>
    <property type="evidence" value="ECO:0007669"/>
    <property type="project" value="TreeGrafter"/>
</dbReference>
<evidence type="ECO:0000256" key="5">
    <source>
        <dbReference type="ARBA" id="ARBA00022490"/>
    </source>
</evidence>
<proteinExistence type="inferred from homology"/>
<dbReference type="FunFam" id="2.130.10.30:FF:000118">
    <property type="match status" value="1"/>
</dbReference>
<keyword evidence="16" id="KW-0175">Coiled coil</keyword>
<dbReference type="GO" id="GO:0004674">
    <property type="term" value="F:protein serine/threonine kinase activity"/>
    <property type="evidence" value="ECO:0007669"/>
    <property type="project" value="UniProtKB-KW"/>
</dbReference>
<dbReference type="AlphaFoldDB" id="A0A553Q3V2"/>
<dbReference type="SUPFAM" id="SSF50985">
    <property type="entry name" value="RCC1/BLIP-II"/>
    <property type="match status" value="1"/>
</dbReference>
<dbReference type="EC" id="2.7.11.1" evidence="4"/>
<dbReference type="InterPro" id="IPR009091">
    <property type="entry name" value="RCC1/BLIP-II"/>
</dbReference>
<dbReference type="Pfam" id="PF25390">
    <property type="entry name" value="WD40_RLD"/>
    <property type="match status" value="1"/>
</dbReference>
<keyword evidence="14" id="KW-0460">Magnesium</keyword>
<comment type="subcellular location">
    <subcellularLocation>
        <location evidence="2">Cytoplasm</location>
    </subcellularLocation>
</comment>
<evidence type="ECO:0000256" key="6">
    <source>
        <dbReference type="ARBA" id="ARBA00022527"/>
    </source>
</evidence>
<dbReference type="InterPro" id="IPR000408">
    <property type="entry name" value="Reg_chr_condens"/>
</dbReference>
<evidence type="ECO:0000256" key="7">
    <source>
        <dbReference type="ARBA" id="ARBA00022553"/>
    </source>
</evidence>
<dbReference type="Proteomes" id="UP000316079">
    <property type="component" value="Unassembled WGS sequence"/>
</dbReference>
<evidence type="ECO:0000256" key="10">
    <source>
        <dbReference type="ARBA" id="ARBA00022737"/>
    </source>
</evidence>
<dbReference type="STRING" id="623744.A0A553Q3V2"/>
<reference evidence="19 20" key="1">
    <citation type="journal article" date="2019" name="Sci. Data">
        <title>Hybrid genome assembly and annotation of Danionella translucida.</title>
        <authorList>
            <person name="Kadobianskyi M."/>
            <person name="Schulze L."/>
            <person name="Schuelke M."/>
            <person name="Judkewitz B."/>
        </authorList>
    </citation>
    <scope>NUCLEOTIDE SEQUENCE [LARGE SCALE GENOMIC DNA]</scope>
    <source>
        <strain evidence="19 20">Bolton</strain>
    </source>
</reference>
<keyword evidence="12" id="KW-0418">Kinase</keyword>
<evidence type="ECO:0000256" key="14">
    <source>
        <dbReference type="ARBA" id="ARBA00022842"/>
    </source>
</evidence>
<keyword evidence="5" id="KW-0963">Cytoplasm</keyword>
<evidence type="ECO:0000259" key="18">
    <source>
        <dbReference type="PROSITE" id="PS50011"/>
    </source>
</evidence>
<feature type="compositionally biased region" description="Low complexity" evidence="17">
    <location>
        <begin position="736"/>
        <end position="753"/>
    </location>
</feature>
<dbReference type="Pfam" id="PF00069">
    <property type="entry name" value="Pkinase"/>
    <property type="match status" value="1"/>
</dbReference>
<evidence type="ECO:0000256" key="4">
    <source>
        <dbReference type="ARBA" id="ARBA00012513"/>
    </source>
</evidence>
<evidence type="ECO:0000256" key="13">
    <source>
        <dbReference type="ARBA" id="ARBA00022840"/>
    </source>
</evidence>
<accession>A0A553Q3V2</accession>
<dbReference type="Gene3D" id="2.130.10.30">
    <property type="entry name" value="Regulator of chromosome condensation 1/beta-lactamase-inhibitor protein II"/>
    <property type="match status" value="2"/>
</dbReference>
<feature type="repeat" description="RCC1" evidence="15">
    <location>
        <begin position="491"/>
        <end position="542"/>
    </location>
</feature>
<feature type="repeat" description="RCC1" evidence="15">
    <location>
        <begin position="437"/>
        <end position="490"/>
    </location>
</feature>
<evidence type="ECO:0000313" key="20">
    <source>
        <dbReference type="Proteomes" id="UP000316079"/>
    </source>
</evidence>
<keyword evidence="10" id="KW-0677">Repeat</keyword>
<dbReference type="SMART" id="SM00220">
    <property type="entry name" value="S_TKc"/>
    <property type="match status" value="1"/>
</dbReference>
<evidence type="ECO:0000256" key="17">
    <source>
        <dbReference type="SAM" id="MobiDB-lite"/>
    </source>
</evidence>
<dbReference type="PROSITE" id="PS00108">
    <property type="entry name" value="PROTEIN_KINASE_ST"/>
    <property type="match status" value="1"/>
</dbReference>
<feature type="domain" description="Protein kinase" evidence="18">
    <location>
        <begin position="64"/>
        <end position="305"/>
    </location>
</feature>
<feature type="repeat" description="RCC1" evidence="15">
    <location>
        <begin position="610"/>
        <end position="662"/>
    </location>
</feature>
<dbReference type="InterPro" id="IPR008271">
    <property type="entry name" value="Ser/Thr_kinase_AS"/>
</dbReference>
<sequence length="935" mass="103333">MLLELLEFSRPNVISKPNLLTENMSLEEYERHFGSLNSESGCESVGGRSSTSGSFAGEEEKLHYIPIRVLGKGAFGEATLYRRTERRDVMNEISILSILHHSNIIAYFNHFMDKNTLLIELEYCNGGNLYDKINQQKAEPFTEEVVVWYFYQITAAVAHIHKAGILHRDIKTLNIFLTKTDLIKLGDYGLAKKLDSHQSEPSCVGTPYYMSPELCQGVKYSFKSDIWATGCVLFELLTLTRTFDATNPLNLCVKIVQGNWTMQLNSDMYSPELIQLVYHCLDQDPEKRPTAEQILDQSVISHVRVDLEERVATLNSAIRKPRLNTVTETPVAVVTTRSREVYFWGGGKFTPQKLDSFKDGSSAQHVCAGETHFAVVTVEKELYTWASVQGGAKMVGQLGHGDQASYRQPKRVEKLLGKSIRQVSCGADFTACVTDEDQLYMFGSDYYGCVGVEGELGLEVLVPVLLEFFSERAVRLVSCGDNHVVALTQTGDVFSWGCGEHGRLGLDCEDDFSSPMQVEVPQGAFIDSVHCGSDGSFFITESGRVLACGNNEFNKLGLNQGIAGIKNHPTEGFQVTPYTTTLTLVKLLSRFKIQFISSGRTHTAAIDERGRLMTFGCNRFGQLGVKDFRRHSGVQILLGPFGGKEITKVSCGDGFTIAATEDNQIFAWGNAGNGRLGMPADKVFGSEVCPALPRPIFGSLHHVPDLSCRGWHTILIMGGVFYSFTEKVLNSKTFRSNSSGLSMGSAQSSSSSSVDLDTNTRLDPLVFGGTLEAQMDEQGYEMPNFSTSTQTDTSSQSSCPSWLRKELLDAEFIPMPDASGASIEPLASSSYTPSATLPYEELSQLQATTNANVNANDVRKSLMPTVCVEQRNGLETSVSDHNCCATSDELRNLREVLKRQEAQIEFLQQQVSGQQRENERLWKAIESLQVNTGKD</sequence>
<keyword evidence="13" id="KW-0067">ATP-binding</keyword>
<evidence type="ECO:0000256" key="1">
    <source>
        <dbReference type="ARBA" id="ARBA00001946"/>
    </source>
</evidence>
<feature type="region of interest" description="Disordered" evidence="17">
    <location>
        <begin position="736"/>
        <end position="756"/>
    </location>
</feature>
<dbReference type="InterPro" id="IPR058923">
    <property type="entry name" value="RCC1-like_dom"/>
</dbReference>
<dbReference type="PROSITE" id="PS50012">
    <property type="entry name" value="RCC1_3"/>
    <property type="match status" value="6"/>
</dbReference>
<comment type="cofactor">
    <cofactor evidence="1">
        <name>Mg(2+)</name>
        <dbReference type="ChEBI" id="CHEBI:18420"/>
    </cofactor>
</comment>
<dbReference type="PROSITE" id="PS50011">
    <property type="entry name" value="PROTEIN_KINASE_DOM"/>
    <property type="match status" value="1"/>
</dbReference>
<dbReference type="EMBL" id="SRMA01026399">
    <property type="protein sequence ID" value="TRY84598.1"/>
    <property type="molecule type" value="Genomic_DNA"/>
</dbReference>
<comment type="similarity">
    <text evidence="3">Belongs to the protein kinase superfamily. NEK Ser/Thr protein kinase family. NIMA subfamily.</text>
</comment>
<evidence type="ECO:0000256" key="15">
    <source>
        <dbReference type="PROSITE-ProRule" id="PRU00235"/>
    </source>
</evidence>
<feature type="repeat" description="RCC1" evidence="15">
    <location>
        <begin position="663"/>
        <end position="719"/>
    </location>
</feature>
<name>A0A553Q3V2_9TELE</name>
<keyword evidence="9" id="KW-0479">Metal-binding</keyword>
<dbReference type="PANTHER" id="PTHR44535:SF1">
    <property type="entry name" value="SERINE_THREONINE-PROTEIN KINASE NEK9"/>
    <property type="match status" value="1"/>
</dbReference>
<dbReference type="GO" id="GO:0005813">
    <property type="term" value="C:centrosome"/>
    <property type="evidence" value="ECO:0007669"/>
    <property type="project" value="TreeGrafter"/>
</dbReference>
<comment type="caution">
    <text evidence="19">The sequence shown here is derived from an EMBL/GenBank/DDBJ whole genome shotgun (WGS) entry which is preliminary data.</text>
</comment>
<dbReference type="Gene3D" id="1.10.510.10">
    <property type="entry name" value="Transferase(Phosphotransferase) domain 1"/>
    <property type="match status" value="1"/>
</dbReference>
<feature type="repeat" description="RCC1" evidence="15">
    <location>
        <begin position="543"/>
        <end position="609"/>
    </location>
</feature>
<evidence type="ECO:0000256" key="3">
    <source>
        <dbReference type="ARBA" id="ARBA00010886"/>
    </source>
</evidence>
<dbReference type="GO" id="GO:0005737">
    <property type="term" value="C:cytoplasm"/>
    <property type="evidence" value="ECO:0007669"/>
    <property type="project" value="UniProtKB-SubCell"/>
</dbReference>
<keyword evidence="11" id="KW-0547">Nucleotide-binding</keyword>
<organism evidence="19 20">
    <name type="scientific">Danionella cerebrum</name>
    <dbReference type="NCBI Taxonomy" id="2873325"/>
    <lineage>
        <taxon>Eukaryota</taxon>
        <taxon>Metazoa</taxon>
        <taxon>Chordata</taxon>
        <taxon>Craniata</taxon>
        <taxon>Vertebrata</taxon>
        <taxon>Euteleostomi</taxon>
        <taxon>Actinopterygii</taxon>
        <taxon>Neopterygii</taxon>
        <taxon>Teleostei</taxon>
        <taxon>Ostariophysi</taxon>
        <taxon>Cypriniformes</taxon>
        <taxon>Danionidae</taxon>
        <taxon>Danioninae</taxon>
        <taxon>Danionella</taxon>
    </lineage>
</organism>
<evidence type="ECO:0000313" key="19">
    <source>
        <dbReference type="EMBL" id="TRY84598.1"/>
    </source>
</evidence>
<evidence type="ECO:0000256" key="12">
    <source>
        <dbReference type="ARBA" id="ARBA00022777"/>
    </source>
</evidence>
<feature type="repeat" description="RCC1" evidence="15">
    <location>
        <begin position="380"/>
        <end position="436"/>
    </location>
</feature>
<dbReference type="GO" id="GO:0005524">
    <property type="term" value="F:ATP binding"/>
    <property type="evidence" value="ECO:0007669"/>
    <property type="project" value="UniProtKB-KW"/>
</dbReference>
<dbReference type="PANTHER" id="PTHR44535">
    <property type="entry name" value="PROTEIN CBG16200"/>
    <property type="match status" value="1"/>
</dbReference>
<keyword evidence="7" id="KW-0597">Phosphoprotein</keyword>
<evidence type="ECO:0000256" key="8">
    <source>
        <dbReference type="ARBA" id="ARBA00022679"/>
    </source>
</evidence>
<evidence type="ECO:0000256" key="16">
    <source>
        <dbReference type="SAM" id="Coils"/>
    </source>
</evidence>
<dbReference type="InterPro" id="IPR051997">
    <property type="entry name" value="STK_NEK"/>
</dbReference>
<dbReference type="OrthoDB" id="8068875at2759"/>
<keyword evidence="20" id="KW-1185">Reference proteome</keyword>
<protein>
    <recommendedName>
        <fullName evidence="4">non-specific serine/threonine protein kinase</fullName>
        <ecNumber evidence="4">2.7.11.1</ecNumber>
    </recommendedName>
</protein>
<dbReference type="SUPFAM" id="SSF56112">
    <property type="entry name" value="Protein kinase-like (PK-like)"/>
    <property type="match status" value="1"/>
</dbReference>
<keyword evidence="6" id="KW-0723">Serine/threonine-protein kinase</keyword>
<gene>
    <name evidence="19" type="ORF">DNTS_001333</name>
</gene>
<evidence type="ECO:0000256" key="9">
    <source>
        <dbReference type="ARBA" id="ARBA00022723"/>
    </source>
</evidence>
<evidence type="ECO:0000256" key="11">
    <source>
        <dbReference type="ARBA" id="ARBA00022741"/>
    </source>
</evidence>
<dbReference type="GO" id="GO:0046872">
    <property type="term" value="F:metal ion binding"/>
    <property type="evidence" value="ECO:0007669"/>
    <property type="project" value="UniProtKB-KW"/>
</dbReference>
<feature type="coiled-coil region" evidence="16">
    <location>
        <begin position="890"/>
        <end position="917"/>
    </location>
</feature>
<evidence type="ECO:0000256" key="2">
    <source>
        <dbReference type="ARBA" id="ARBA00004496"/>
    </source>
</evidence>
<keyword evidence="8" id="KW-0808">Transferase</keyword>